<dbReference type="InterPro" id="IPR011083">
    <property type="entry name" value="Phage_tail_collar_dom"/>
</dbReference>
<dbReference type="SUPFAM" id="SSF88874">
    <property type="entry name" value="Receptor-binding domain of short tail fibre protein gp12"/>
    <property type="match status" value="1"/>
</dbReference>
<name>A0A6J5M5U3_9CAUD</name>
<proteinExistence type="predicted"/>
<dbReference type="InterPro" id="IPR037053">
    <property type="entry name" value="Phage_tail_collar_dom_sf"/>
</dbReference>
<evidence type="ECO:0000313" key="2">
    <source>
        <dbReference type="EMBL" id="CAB4140506.1"/>
    </source>
</evidence>
<evidence type="ECO:0000259" key="1">
    <source>
        <dbReference type="Pfam" id="PF07484"/>
    </source>
</evidence>
<accession>A0A6J5M5U3</accession>
<sequence>MPLTTIDPAMTSGLLKSSNNLSEINTKASREAAMDALSLETAMPIGIVLPYAGANPPSGWLLCNGQSLNNTQYPELLAAIGYTYGGSVGTLSFNVPDLRGRAVAGLDVQLSGVYASRLGTTHFGSNGQSLGQTGGSESNTLTSTQMPAHSHFVANTDVTNNDPVVTVTNSNTIVASNDNPHNEAYILSASATAATVGLSSTSGSGGAHANVQPTMILNYIIKAKFEGRV</sequence>
<dbReference type="EMBL" id="LR796375">
    <property type="protein sequence ID" value="CAB4140506.1"/>
    <property type="molecule type" value="Genomic_DNA"/>
</dbReference>
<organism evidence="2">
    <name type="scientific">uncultured Caudovirales phage</name>
    <dbReference type="NCBI Taxonomy" id="2100421"/>
    <lineage>
        <taxon>Viruses</taxon>
        <taxon>Duplodnaviria</taxon>
        <taxon>Heunggongvirae</taxon>
        <taxon>Uroviricota</taxon>
        <taxon>Caudoviricetes</taxon>
        <taxon>Peduoviridae</taxon>
        <taxon>Maltschvirus</taxon>
        <taxon>Maltschvirus maltsch</taxon>
    </lineage>
</organism>
<protein>
    <submittedName>
        <fullName evidence="2">MdpB Microcystin-dependent protein</fullName>
    </submittedName>
</protein>
<dbReference type="Gene3D" id="3.90.1340.10">
    <property type="entry name" value="Phage tail collar domain"/>
    <property type="match status" value="1"/>
</dbReference>
<gene>
    <name evidence="2" type="ORF">UFOVP403_31</name>
</gene>
<reference evidence="2" key="1">
    <citation type="submission" date="2020-04" db="EMBL/GenBank/DDBJ databases">
        <authorList>
            <person name="Chiriac C."/>
            <person name="Salcher M."/>
            <person name="Ghai R."/>
            <person name="Kavagutti S V."/>
        </authorList>
    </citation>
    <scope>NUCLEOTIDE SEQUENCE</scope>
</reference>
<feature type="domain" description="Phage tail collar" evidence="1">
    <location>
        <begin position="46"/>
        <end position="102"/>
    </location>
</feature>
<dbReference type="Pfam" id="PF07484">
    <property type="entry name" value="Collar"/>
    <property type="match status" value="1"/>
</dbReference>